<evidence type="ECO:0000313" key="2">
    <source>
        <dbReference type="EMBL" id="JAD77092.1"/>
    </source>
</evidence>
<protein>
    <submittedName>
        <fullName evidence="2">Uncharacterized protein</fullName>
    </submittedName>
</protein>
<reference evidence="2" key="1">
    <citation type="submission" date="2014-09" db="EMBL/GenBank/DDBJ databases">
        <authorList>
            <person name="Magalhaes I.L.F."/>
            <person name="Oliveira U."/>
            <person name="Santos F.R."/>
            <person name="Vidigal T.H.D.A."/>
            <person name="Brescovit A.D."/>
            <person name="Santos A.J."/>
        </authorList>
    </citation>
    <scope>NUCLEOTIDE SEQUENCE</scope>
    <source>
        <tissue evidence="2">Shoot tissue taken approximately 20 cm above the soil surface</tissue>
    </source>
</reference>
<proteinExistence type="predicted"/>
<dbReference type="AlphaFoldDB" id="A0A0A9D058"/>
<evidence type="ECO:0000256" key="1">
    <source>
        <dbReference type="SAM" id="MobiDB-lite"/>
    </source>
</evidence>
<dbReference type="EMBL" id="GBRH01220803">
    <property type="protein sequence ID" value="JAD77092.1"/>
    <property type="molecule type" value="Transcribed_RNA"/>
</dbReference>
<feature type="region of interest" description="Disordered" evidence="1">
    <location>
        <begin position="31"/>
        <end position="57"/>
    </location>
</feature>
<feature type="compositionally biased region" description="Basic residues" evidence="1">
    <location>
        <begin position="31"/>
        <end position="40"/>
    </location>
</feature>
<name>A0A0A9D058_ARUDO</name>
<organism evidence="2">
    <name type="scientific">Arundo donax</name>
    <name type="common">Giant reed</name>
    <name type="synonym">Donax arundinaceus</name>
    <dbReference type="NCBI Taxonomy" id="35708"/>
    <lineage>
        <taxon>Eukaryota</taxon>
        <taxon>Viridiplantae</taxon>
        <taxon>Streptophyta</taxon>
        <taxon>Embryophyta</taxon>
        <taxon>Tracheophyta</taxon>
        <taxon>Spermatophyta</taxon>
        <taxon>Magnoliopsida</taxon>
        <taxon>Liliopsida</taxon>
        <taxon>Poales</taxon>
        <taxon>Poaceae</taxon>
        <taxon>PACMAD clade</taxon>
        <taxon>Arundinoideae</taxon>
        <taxon>Arundineae</taxon>
        <taxon>Arundo</taxon>
    </lineage>
</organism>
<feature type="compositionally biased region" description="Polar residues" evidence="1">
    <location>
        <begin position="47"/>
        <end position="57"/>
    </location>
</feature>
<accession>A0A0A9D058</accession>
<sequence>MLPNKHDLSTDFKGYYTSTDLLWHPHHTACRKTTRQRKSMATRARNSRPSGTVLSRS</sequence>
<reference evidence="2" key="2">
    <citation type="journal article" date="2015" name="Data Brief">
        <title>Shoot transcriptome of the giant reed, Arundo donax.</title>
        <authorList>
            <person name="Barrero R.A."/>
            <person name="Guerrero F.D."/>
            <person name="Moolhuijzen P."/>
            <person name="Goolsby J.A."/>
            <person name="Tidwell J."/>
            <person name="Bellgard S.E."/>
            <person name="Bellgard M.I."/>
        </authorList>
    </citation>
    <scope>NUCLEOTIDE SEQUENCE</scope>
    <source>
        <tissue evidence="2">Shoot tissue taken approximately 20 cm above the soil surface</tissue>
    </source>
</reference>